<dbReference type="RefSeq" id="WP_013267147.1">
    <property type="nucleotide sequence ID" value="NC_014374.1"/>
</dbReference>
<comment type="function">
    <text evidence="5">Involved in the gluconeogenesis. Catalyzes stereospecifically the conversion of dihydroxyacetone phosphate (DHAP) to D-glyceraldehyde-3-phosphate (G3P).</text>
</comment>
<keyword evidence="3 5" id="KW-0324">Glycolysis</keyword>
<dbReference type="UniPathway" id="UPA00109">
    <property type="reaction ID" value="UER00189"/>
</dbReference>
<keyword evidence="7" id="KW-1185">Reference proteome</keyword>
<comment type="similarity">
    <text evidence="5">Belongs to the triosephosphate isomerase family.</text>
</comment>
<keyword evidence="4 5" id="KW-0413">Isomerase</keyword>
<dbReference type="Gene3D" id="3.20.20.70">
    <property type="entry name" value="Aldolase class I"/>
    <property type="match status" value="1"/>
</dbReference>
<dbReference type="OrthoDB" id="9465at2157"/>
<sequence>MPRLVFAVNFKAYETAFNEKSLEIAREASKASSRYGNVRVILIVPAAIASKVLQIYDDVYIEHADPVDYGAYTGYLPAKAARLLGVRGILVNHSEHKMIYRDVAKVVETASKDGIETMACADTPGEAAGLAYLRPTYIAIEPPELIGTGVSVSKARPEVITEGVKAVKAVADIPVLAGAGITYREDVVRAVQLGASGILLASAVMKAADPDKALSEFVDALSSVA</sequence>
<feature type="binding site" evidence="5">
    <location>
        <position position="146"/>
    </location>
    <ligand>
        <name>substrate</name>
    </ligand>
</feature>
<evidence type="ECO:0000256" key="4">
    <source>
        <dbReference type="ARBA" id="ARBA00023235"/>
    </source>
</evidence>
<dbReference type="InterPro" id="IPR022891">
    <property type="entry name" value="Triosephosphate_isomerase_arc"/>
</dbReference>
<comment type="subcellular location">
    <subcellularLocation>
        <location evidence="5">Cytoplasm</location>
    </subcellularLocation>
</comment>
<proteinExistence type="inferred from homology"/>
<gene>
    <name evidence="5" type="primary">tpiA</name>
    <name evidence="6" type="ordered locus">ASAC_1230</name>
</gene>
<dbReference type="EMBL" id="CP001742">
    <property type="protein sequence ID" value="ADL19635.1"/>
    <property type="molecule type" value="Genomic_DNA"/>
</dbReference>
<evidence type="ECO:0000256" key="2">
    <source>
        <dbReference type="ARBA" id="ARBA00022490"/>
    </source>
</evidence>
<reference evidence="6 7" key="1">
    <citation type="journal article" date="2010" name="Appl. Environ. Microbiol.">
        <title>The genome sequence of the crenarchaeon Acidilobus saccharovorans supports a new order, Acidilobales, and suggests an important ecological role in terrestrial acidic hot springs.</title>
        <authorList>
            <person name="Mardanov A.V."/>
            <person name="Svetlitchnyi V.A."/>
            <person name="Beletsky A.V."/>
            <person name="Prokofeva M.I."/>
            <person name="Bonch-Osmolovskaya E.A."/>
            <person name="Ravin N.V."/>
            <person name="Skryabin K.G."/>
        </authorList>
    </citation>
    <scope>NUCLEOTIDE SEQUENCE [LARGE SCALE GENOMIC DNA]</scope>
    <source>
        <strain evidence="7">DSM 16705 / JCM 18335 / VKM B-2471 / 345-15</strain>
    </source>
</reference>
<dbReference type="EC" id="5.3.1.1" evidence="5"/>
<comment type="pathway">
    <text evidence="5">Carbohydrate degradation; glycolysis; D-glyceraldehyde 3-phosphate from glycerone phosphate: step 1/1.</text>
</comment>
<comment type="catalytic activity">
    <reaction evidence="5">
        <text>D-glyceraldehyde 3-phosphate = dihydroxyacetone phosphate</text>
        <dbReference type="Rhea" id="RHEA:18585"/>
        <dbReference type="ChEBI" id="CHEBI:57642"/>
        <dbReference type="ChEBI" id="CHEBI:59776"/>
        <dbReference type="EC" id="5.3.1.1"/>
    </reaction>
</comment>
<comment type="subunit">
    <text evidence="5">Homotetramer; dimer of dimers.</text>
</comment>
<dbReference type="InParanoid" id="D9Q2U7"/>
<evidence type="ECO:0000256" key="5">
    <source>
        <dbReference type="HAMAP-Rule" id="MF_00147"/>
    </source>
</evidence>
<dbReference type="UniPathway" id="UPA00138"/>
<dbReference type="InterPro" id="IPR013785">
    <property type="entry name" value="Aldolase_TIM"/>
</dbReference>
<dbReference type="PROSITE" id="PS51440">
    <property type="entry name" value="TIM_2"/>
    <property type="match status" value="1"/>
</dbReference>
<dbReference type="HAMAP" id="MF_00147_A">
    <property type="entry name" value="TIM_A"/>
    <property type="match status" value="1"/>
</dbReference>
<evidence type="ECO:0000313" key="7">
    <source>
        <dbReference type="Proteomes" id="UP000000346"/>
    </source>
</evidence>
<dbReference type="HOGENOM" id="CLU_104921_0_0_2"/>
<dbReference type="Proteomes" id="UP000000346">
    <property type="component" value="Chromosome"/>
</dbReference>
<feature type="active site" description="Proton acceptor" evidence="5">
    <location>
        <position position="141"/>
    </location>
</feature>
<evidence type="ECO:0000313" key="6">
    <source>
        <dbReference type="EMBL" id="ADL19635.1"/>
    </source>
</evidence>
<feature type="binding site" evidence="5">
    <location>
        <begin position="9"/>
        <end position="11"/>
    </location>
    <ligand>
        <name>substrate</name>
    </ligand>
</feature>
<feature type="binding site" evidence="5">
    <location>
        <begin position="201"/>
        <end position="202"/>
    </location>
    <ligand>
        <name>substrate</name>
    </ligand>
</feature>
<dbReference type="AlphaFoldDB" id="D9Q2U7"/>
<organism evidence="6 7">
    <name type="scientific">Acidilobus saccharovorans (strain DSM 16705 / JCM 18335 / VKM B-2471 / 345-15)</name>
    <dbReference type="NCBI Taxonomy" id="666510"/>
    <lineage>
        <taxon>Archaea</taxon>
        <taxon>Thermoproteota</taxon>
        <taxon>Thermoprotei</taxon>
        <taxon>Acidilobales</taxon>
        <taxon>Acidilobaceae</taxon>
        <taxon>Acidilobus</taxon>
    </lineage>
</organism>
<accession>D9Q2U7</accession>
<dbReference type="GO" id="GO:0006094">
    <property type="term" value="P:gluconeogenesis"/>
    <property type="evidence" value="ECO:0007669"/>
    <property type="project" value="UniProtKB-UniRule"/>
</dbReference>
<dbReference type="KEGG" id="asc:ASAC_1230"/>
<keyword evidence="1 5" id="KW-0312">Gluconeogenesis</keyword>
<dbReference type="GO" id="GO:0005737">
    <property type="term" value="C:cytoplasm"/>
    <property type="evidence" value="ECO:0007669"/>
    <property type="project" value="UniProtKB-SubCell"/>
</dbReference>
<dbReference type="FunCoup" id="D9Q2U7">
    <property type="interactions" value="123"/>
</dbReference>
<dbReference type="CDD" id="cd00311">
    <property type="entry name" value="TIM"/>
    <property type="match status" value="1"/>
</dbReference>
<dbReference type="SUPFAM" id="SSF51351">
    <property type="entry name" value="Triosephosphate isomerase (TIM)"/>
    <property type="match status" value="1"/>
</dbReference>
<dbReference type="eggNOG" id="arCOG01087">
    <property type="taxonomic scope" value="Archaea"/>
</dbReference>
<dbReference type="STRING" id="666510.ASAC_1230"/>
<protein>
    <recommendedName>
        <fullName evidence="5">Triosephosphate isomerase</fullName>
        <shortName evidence="5">TIM</shortName>
        <shortName evidence="5">TPI</shortName>
        <ecNumber evidence="5">5.3.1.1</ecNumber>
    </recommendedName>
    <alternativeName>
        <fullName evidence="5">Triose-phosphate isomerase</fullName>
    </alternativeName>
</protein>
<comment type="pathway">
    <text evidence="5">Carbohydrate biosynthesis; gluconeogenesis.</text>
</comment>
<dbReference type="GeneID" id="9499485"/>
<dbReference type="InterPro" id="IPR000652">
    <property type="entry name" value="Triosephosphate_isomerase"/>
</dbReference>
<dbReference type="GO" id="GO:0006096">
    <property type="term" value="P:glycolytic process"/>
    <property type="evidence" value="ECO:0007669"/>
    <property type="project" value="UniProtKB-UniRule"/>
</dbReference>
<feature type="active site" description="Electrophile" evidence="5">
    <location>
        <position position="93"/>
    </location>
</feature>
<dbReference type="GO" id="GO:0004807">
    <property type="term" value="F:triose-phosphate isomerase activity"/>
    <property type="evidence" value="ECO:0007669"/>
    <property type="project" value="UniProtKB-UniRule"/>
</dbReference>
<keyword evidence="2 5" id="KW-0963">Cytoplasm</keyword>
<dbReference type="InterPro" id="IPR035990">
    <property type="entry name" value="TIM_sf"/>
</dbReference>
<evidence type="ECO:0000256" key="3">
    <source>
        <dbReference type="ARBA" id="ARBA00023152"/>
    </source>
</evidence>
<evidence type="ECO:0000256" key="1">
    <source>
        <dbReference type="ARBA" id="ARBA00022432"/>
    </source>
</evidence>
<dbReference type="NCBIfam" id="NF003302">
    <property type="entry name" value="PRK04302.1"/>
    <property type="match status" value="1"/>
</dbReference>
<dbReference type="Pfam" id="PF00121">
    <property type="entry name" value="TIM"/>
    <property type="match status" value="1"/>
</dbReference>
<name>D9Q2U7_ACIS3</name>
<feature type="binding site" evidence="5">
    <location>
        <position position="180"/>
    </location>
    <ligand>
        <name>substrate</name>
    </ligand>
</feature>